<reference evidence="2" key="2">
    <citation type="journal article" date="2021" name="Genome Biol. Evol.">
        <title>Developing a high-quality reference genome for a parasitic bivalve with doubly uniparental inheritance (Bivalvia: Unionida).</title>
        <authorList>
            <person name="Smith C.H."/>
        </authorList>
    </citation>
    <scope>NUCLEOTIDE SEQUENCE</scope>
    <source>
        <strain evidence="2">CHS0354</strain>
        <tissue evidence="2">Mantle</tissue>
    </source>
</reference>
<dbReference type="Proteomes" id="UP001195483">
    <property type="component" value="Unassembled WGS sequence"/>
</dbReference>
<dbReference type="Pfam" id="PF13383">
    <property type="entry name" value="Methyltransf_22"/>
    <property type="match status" value="1"/>
</dbReference>
<accession>A0AAE0RZX4</accession>
<dbReference type="InterPro" id="IPR029063">
    <property type="entry name" value="SAM-dependent_MTases_sf"/>
</dbReference>
<protein>
    <recommendedName>
        <fullName evidence="1">Methyltransferase domain-containing protein</fullName>
    </recommendedName>
</protein>
<comment type="caution">
    <text evidence="2">The sequence shown here is derived from an EMBL/GenBank/DDBJ whole genome shotgun (WGS) entry which is preliminary data.</text>
</comment>
<dbReference type="InterPro" id="IPR025714">
    <property type="entry name" value="Methyltranfer_dom"/>
</dbReference>
<gene>
    <name evidence="2" type="ORF">CHS0354_031075</name>
</gene>
<evidence type="ECO:0000313" key="3">
    <source>
        <dbReference type="Proteomes" id="UP001195483"/>
    </source>
</evidence>
<organism evidence="2 3">
    <name type="scientific">Potamilus streckersoni</name>
    <dbReference type="NCBI Taxonomy" id="2493646"/>
    <lineage>
        <taxon>Eukaryota</taxon>
        <taxon>Metazoa</taxon>
        <taxon>Spiralia</taxon>
        <taxon>Lophotrochozoa</taxon>
        <taxon>Mollusca</taxon>
        <taxon>Bivalvia</taxon>
        <taxon>Autobranchia</taxon>
        <taxon>Heteroconchia</taxon>
        <taxon>Palaeoheterodonta</taxon>
        <taxon>Unionida</taxon>
        <taxon>Unionoidea</taxon>
        <taxon>Unionidae</taxon>
        <taxon>Ambleminae</taxon>
        <taxon>Lampsilini</taxon>
        <taxon>Potamilus</taxon>
    </lineage>
</organism>
<proteinExistence type="predicted"/>
<dbReference type="AlphaFoldDB" id="A0AAE0RZX4"/>
<reference evidence="2" key="3">
    <citation type="submission" date="2023-05" db="EMBL/GenBank/DDBJ databases">
        <authorList>
            <person name="Smith C.H."/>
        </authorList>
    </citation>
    <scope>NUCLEOTIDE SEQUENCE</scope>
    <source>
        <strain evidence="2">CHS0354</strain>
        <tissue evidence="2">Mantle</tissue>
    </source>
</reference>
<evidence type="ECO:0000259" key="1">
    <source>
        <dbReference type="Pfam" id="PF13383"/>
    </source>
</evidence>
<dbReference type="EMBL" id="JAEAOA010001857">
    <property type="protein sequence ID" value="KAK3582663.1"/>
    <property type="molecule type" value="Genomic_DNA"/>
</dbReference>
<feature type="domain" description="Methyltransferase" evidence="1">
    <location>
        <begin position="59"/>
        <end position="186"/>
    </location>
</feature>
<sequence>MAVLSGFEEASDQDNMPPYNVFRSISISDDFPVKIPSDVGLDELTEEQVEELYWKINFQWDFDEDTTRLFGCEVFSFDPSMLNMSLSYKYTRYITFYKIGLGPRNEVNPNQWIMKTLGQIRRDLNHTKRQIDILKIDIEGSEWTSIPQMVMSGTLRSVKQMQIELHGSGTKHDLKVLRMLYEDGFRLFMRDRNQDCRYTRSRLARNRTACMEISMLRVMY</sequence>
<dbReference type="SUPFAM" id="SSF53335">
    <property type="entry name" value="S-adenosyl-L-methionine-dependent methyltransferases"/>
    <property type="match status" value="1"/>
</dbReference>
<name>A0AAE0RZX4_9BIVA</name>
<keyword evidence="3" id="KW-1185">Reference proteome</keyword>
<dbReference type="PANTHER" id="PTHR32026">
    <property type="entry name" value="METHYLTRANSFERASE-LIKE PROTEIN 24"/>
    <property type="match status" value="1"/>
</dbReference>
<evidence type="ECO:0000313" key="2">
    <source>
        <dbReference type="EMBL" id="KAK3582663.1"/>
    </source>
</evidence>
<dbReference type="PANTHER" id="PTHR32026:SF10">
    <property type="entry name" value="METHYLTRANSFERASE-LIKE PROTEIN 24-RELATED"/>
    <property type="match status" value="1"/>
</dbReference>
<reference evidence="2" key="1">
    <citation type="journal article" date="2021" name="Genome Biol. Evol.">
        <title>A High-Quality Reference Genome for a Parasitic Bivalve with Doubly Uniparental Inheritance (Bivalvia: Unionida).</title>
        <authorList>
            <person name="Smith C.H."/>
        </authorList>
    </citation>
    <scope>NUCLEOTIDE SEQUENCE</scope>
    <source>
        <strain evidence="2">CHS0354</strain>
    </source>
</reference>
<dbReference type="InterPro" id="IPR026913">
    <property type="entry name" value="METTL24"/>
</dbReference>